<protein>
    <submittedName>
        <fullName evidence="1">Uncharacterized protein</fullName>
    </submittedName>
</protein>
<reference evidence="1 2" key="1">
    <citation type="submission" date="2020-08" db="EMBL/GenBank/DDBJ databases">
        <title>Plant Genome Project.</title>
        <authorList>
            <person name="Zhang R.-G."/>
        </authorList>
    </citation>
    <scope>NUCLEOTIDE SEQUENCE [LARGE SCALE GENOMIC DNA]</scope>
    <source>
        <tissue evidence="1">Rhizome</tissue>
    </source>
</reference>
<dbReference type="Pfam" id="PF16983">
    <property type="entry name" value="MFS_MOT1"/>
    <property type="match status" value="1"/>
</dbReference>
<organism evidence="1 2">
    <name type="scientific">Zingiber officinale</name>
    <name type="common">Ginger</name>
    <name type="synonym">Amomum zingiber</name>
    <dbReference type="NCBI Taxonomy" id="94328"/>
    <lineage>
        <taxon>Eukaryota</taxon>
        <taxon>Viridiplantae</taxon>
        <taxon>Streptophyta</taxon>
        <taxon>Embryophyta</taxon>
        <taxon>Tracheophyta</taxon>
        <taxon>Spermatophyta</taxon>
        <taxon>Magnoliopsida</taxon>
        <taxon>Liliopsida</taxon>
        <taxon>Zingiberales</taxon>
        <taxon>Zingiberaceae</taxon>
        <taxon>Zingiber</taxon>
    </lineage>
</organism>
<keyword evidence="2" id="KW-1185">Reference proteome</keyword>
<dbReference type="GO" id="GO:0015098">
    <property type="term" value="F:molybdate ion transmembrane transporter activity"/>
    <property type="evidence" value="ECO:0007669"/>
    <property type="project" value="InterPro"/>
</dbReference>
<evidence type="ECO:0000313" key="1">
    <source>
        <dbReference type="EMBL" id="KAG6533725.1"/>
    </source>
</evidence>
<dbReference type="PANTHER" id="PTHR31970:SF0">
    <property type="entry name" value="MOLYBDATE TRANSPORTER 1"/>
    <property type="match status" value="1"/>
</dbReference>
<sequence length="423" mass="43775">MHIRETITEAVKERSHLRIVSMSSAAVWEEAPSSRCLTGLLAKARANLHFQSIWAELNGAMGDLGTYIPIVLALALARDLDLGTTLIFTGAYNIITGAIYGVPMPVQPMKSIAAVAISNPSFGIPEIMAAGICTSSVVFFLGATRLMDVVYRLIPLPIVRGIQLSQGLAFAITAVRYVRNSQDLGKGKSLGQRPCARVRARRGVGGDKEAERGGWAQDRPVADARGEDLAACVEGRVREGRGAAAAAVAAELGGGGVQADRGLVRGGAGGVGDVCSGDGRGDEPGRVLVRGDAVLPRGGRIGGAVQVRRTDGGLRGSSGGGEDDGRAAAWRIAAAATGGVPSGAAGGTAAIRRGGTGHGGEGHDLEGRVVRGARLHRRVVGGVERGAGLRLRHGGAYLARAEEEGDDEHELQQQYVIAADVRR</sequence>
<gene>
    <name evidence="1" type="ORF">ZIOFF_007600</name>
</gene>
<dbReference type="EMBL" id="JACMSC010000002">
    <property type="protein sequence ID" value="KAG6533725.1"/>
    <property type="molecule type" value="Genomic_DNA"/>
</dbReference>
<evidence type="ECO:0000313" key="2">
    <source>
        <dbReference type="Proteomes" id="UP000734854"/>
    </source>
</evidence>
<dbReference type="AlphaFoldDB" id="A0A8J5LQ69"/>
<dbReference type="Proteomes" id="UP000734854">
    <property type="component" value="Unassembled WGS sequence"/>
</dbReference>
<accession>A0A8J5LQ69</accession>
<proteinExistence type="predicted"/>
<dbReference type="PANTHER" id="PTHR31970">
    <property type="match status" value="1"/>
</dbReference>
<dbReference type="InterPro" id="IPR031563">
    <property type="entry name" value="MOT1/MOT2"/>
</dbReference>
<comment type="caution">
    <text evidence="1">The sequence shown here is derived from an EMBL/GenBank/DDBJ whole genome shotgun (WGS) entry which is preliminary data.</text>
</comment>
<name>A0A8J5LQ69_ZINOF</name>